<dbReference type="InterPro" id="IPR036563">
    <property type="entry name" value="MoaE_sf"/>
</dbReference>
<dbReference type="InterPro" id="IPR003448">
    <property type="entry name" value="Mopterin_biosynth_MoaE"/>
</dbReference>
<evidence type="ECO:0000313" key="2">
    <source>
        <dbReference type="Proteomes" id="UP000002063"/>
    </source>
</evidence>
<dbReference type="AlphaFoldDB" id="C9RHD3"/>
<reference evidence="1" key="1">
    <citation type="submission" date="2009-10" db="EMBL/GenBank/DDBJ databases">
        <title>Complete sequence of chromosome of Methanocaldococcus vulcanius M7.</title>
        <authorList>
            <consortium name="US DOE Joint Genome Institute"/>
            <person name="Lucas S."/>
            <person name="Copeland A."/>
            <person name="Lapidus A."/>
            <person name="Glavina del Rio T."/>
            <person name="Dalin E."/>
            <person name="Tice H."/>
            <person name="Bruce D."/>
            <person name="Goodwin L."/>
            <person name="Pitluck S."/>
            <person name="Lcollab F.I."/>
            <person name="Brettin T."/>
            <person name="Detter J.C."/>
            <person name="Han C."/>
            <person name="Tapia R."/>
            <person name="Kuske C.R."/>
            <person name="Schmutz J."/>
            <person name="Larimer F."/>
            <person name="Land M."/>
            <person name="Hauser L."/>
            <person name="Kyrpides N."/>
            <person name="Ovchinikova G."/>
            <person name="Sieprawska-Lupa M."/>
            <person name="Whitman W.B."/>
            <person name="Woyke T."/>
        </authorList>
    </citation>
    <scope>NUCLEOTIDE SEQUENCE [LARGE SCALE GENOMIC DNA]</scope>
    <source>
        <strain evidence="1">M7</strain>
    </source>
</reference>
<dbReference type="KEGG" id="mvu:Metvu_1127"/>
<name>C9RHD3_METVM</name>
<keyword evidence="2" id="KW-1185">Reference proteome</keyword>
<evidence type="ECO:0000313" key="1">
    <source>
        <dbReference type="EMBL" id="ACX72985.1"/>
    </source>
</evidence>
<protein>
    <submittedName>
        <fullName evidence="1">Molybdopterin biosynthesis MoaE protein</fullName>
    </submittedName>
</protein>
<accession>C9RHD3</accession>
<gene>
    <name evidence="1" type="ordered locus">Metvu_1127</name>
</gene>
<dbReference type="STRING" id="579137.Metvu_1127"/>
<dbReference type="Gene3D" id="3.90.1170.40">
    <property type="entry name" value="Molybdopterin biosynthesis MoaE subunit"/>
    <property type="match status" value="1"/>
</dbReference>
<dbReference type="RefSeq" id="WP_015733205.1">
    <property type="nucleotide sequence ID" value="NC_013407.1"/>
</dbReference>
<dbReference type="SUPFAM" id="SSF54690">
    <property type="entry name" value="Molybdopterin synthase subunit MoaE"/>
    <property type="match status" value="1"/>
</dbReference>
<dbReference type="OrthoDB" id="45235at2157"/>
<dbReference type="GO" id="GO:0006777">
    <property type="term" value="P:Mo-molybdopterin cofactor biosynthetic process"/>
    <property type="evidence" value="ECO:0007669"/>
    <property type="project" value="InterPro"/>
</dbReference>
<dbReference type="GeneID" id="8513466"/>
<dbReference type="Pfam" id="PF02391">
    <property type="entry name" value="MoaE"/>
    <property type="match status" value="1"/>
</dbReference>
<dbReference type="EMBL" id="CP001787">
    <property type="protein sequence ID" value="ACX72985.1"/>
    <property type="molecule type" value="Genomic_DNA"/>
</dbReference>
<organism evidence="1 2">
    <name type="scientific">Methanocaldococcus vulcanius (strain ATCC 700851 / DSM 12094 / M7)</name>
    <name type="common">Methanococcus vulcanius</name>
    <dbReference type="NCBI Taxonomy" id="579137"/>
    <lineage>
        <taxon>Archaea</taxon>
        <taxon>Methanobacteriati</taxon>
        <taxon>Methanobacteriota</taxon>
        <taxon>Methanomada group</taxon>
        <taxon>Methanococci</taxon>
        <taxon>Methanococcales</taxon>
        <taxon>Methanocaldococcaceae</taxon>
        <taxon>Methanocaldococcus</taxon>
    </lineage>
</organism>
<dbReference type="eggNOG" id="arCOG00534">
    <property type="taxonomic scope" value="Archaea"/>
</dbReference>
<dbReference type="HOGENOM" id="CLU_089568_1_2_2"/>
<proteinExistence type="predicted"/>
<sequence length="119" mass="13908">MIVKDYEEFCRLLDSYICKYRGKFGCVITFNGFVREYDLKDGEKISTDGMSIEKDIFKKLEPILEEAKRRFGIIDALFYHNTGFLKVGERIASIAVFAKHRGEGFKALEFIVEEMKKHH</sequence>
<dbReference type="Proteomes" id="UP000002063">
    <property type="component" value="Chromosome"/>
</dbReference>